<reference evidence="2" key="1">
    <citation type="journal article" date="2014" name="Stand. Genomic Sci.">
        <title>Complete genome sequence of Anabaena variabilis ATCC 29413.</title>
        <authorList>
            <person name="Thiel T."/>
            <person name="Pratte B.S."/>
            <person name="Zhong J."/>
            <person name="Goodwin L."/>
            <person name="Copeland A."/>
            <person name="Lucas S."/>
            <person name="Han C."/>
            <person name="Pitluck S."/>
            <person name="Land M.L."/>
            <person name="Kyrpides N.C."/>
            <person name="Woyke T."/>
        </authorList>
    </citation>
    <scope>NUCLEOTIDE SEQUENCE [LARGE SCALE GENOMIC DNA]</scope>
    <source>
        <strain evidence="2">ATCC 29413 / PCC 7937</strain>
    </source>
</reference>
<gene>
    <name evidence="1" type="ordered locus">Ava_4119</name>
</gene>
<evidence type="ECO:0000313" key="1">
    <source>
        <dbReference type="EMBL" id="ABA23718.1"/>
    </source>
</evidence>
<dbReference type="AlphaFoldDB" id="Q3M5L8"/>
<sequence length="357" mass="40033">MKQCLCNLQKTLALISVGILISSCGRDIPSLQKVEDAVDKLSITASDISQDMYGSCVRATQFFGTPASPNLFTQRQSEEKYCDDNYLKISSITGDANEVLINYMNSLVLIAKGEQKKGTPISFDESYNNLENSLINLKISSSSTEASQPLFKEAEVKAGVSIAKFFTNLFTKKIRRDNLKQAILCTNNDIQTYIRGEGAVEGQPEPGGLIGIANKVYINGLLVSEETSIRIYFSQYIALLGNDLRKNPLDFIDLEEKYNIAMDSVRKHRQKAEIYTEILRNLASLHASLKTEFAKDGDTPLDGKKFDKYCQNLFKPSESKTLEKIQIQEIKPETMQRVQAIIVKKMKVIEPLLQELD</sequence>
<dbReference type="HOGENOM" id="CLU_775326_0_0_3"/>
<dbReference type="KEGG" id="ava:Ava_4119"/>
<dbReference type="eggNOG" id="ENOG5031FP7">
    <property type="taxonomic scope" value="Bacteria"/>
</dbReference>
<protein>
    <submittedName>
        <fullName evidence="1">Uncharacterized protein</fullName>
    </submittedName>
</protein>
<dbReference type="EMBL" id="CP000117">
    <property type="protein sequence ID" value="ABA23718.1"/>
    <property type="molecule type" value="Genomic_DNA"/>
</dbReference>
<dbReference type="Proteomes" id="UP000002533">
    <property type="component" value="Chromosome"/>
</dbReference>
<proteinExistence type="predicted"/>
<organism evidence="1 2">
    <name type="scientific">Trichormus variabilis (strain ATCC 29413 / PCC 7937)</name>
    <name type="common">Anabaena variabilis</name>
    <dbReference type="NCBI Taxonomy" id="240292"/>
    <lineage>
        <taxon>Bacteria</taxon>
        <taxon>Bacillati</taxon>
        <taxon>Cyanobacteriota</taxon>
        <taxon>Cyanophyceae</taxon>
        <taxon>Nostocales</taxon>
        <taxon>Nostocaceae</taxon>
        <taxon>Trichormus</taxon>
    </lineage>
</organism>
<dbReference type="PROSITE" id="PS51257">
    <property type="entry name" value="PROKAR_LIPOPROTEIN"/>
    <property type="match status" value="1"/>
</dbReference>
<accession>Q3M5L8</accession>
<name>Q3M5L8_TRIV2</name>
<evidence type="ECO:0000313" key="2">
    <source>
        <dbReference type="Proteomes" id="UP000002533"/>
    </source>
</evidence>